<dbReference type="Proteomes" id="UP000094565">
    <property type="component" value="Chromosome 2"/>
</dbReference>
<organism evidence="2 3">
    <name type="scientific">Komagataella pastoris</name>
    <name type="common">Yeast</name>
    <name type="synonym">Pichia pastoris</name>
    <dbReference type="NCBI Taxonomy" id="4922"/>
    <lineage>
        <taxon>Eukaryota</taxon>
        <taxon>Fungi</taxon>
        <taxon>Dikarya</taxon>
        <taxon>Ascomycota</taxon>
        <taxon>Saccharomycotina</taxon>
        <taxon>Pichiomycetes</taxon>
        <taxon>Pichiales</taxon>
        <taxon>Pichiaceae</taxon>
        <taxon>Komagataella</taxon>
    </lineage>
</organism>
<dbReference type="EMBL" id="CP014585">
    <property type="protein sequence ID" value="ANZ75054.1"/>
    <property type="molecule type" value="Genomic_DNA"/>
</dbReference>
<proteinExistence type="predicted"/>
<accession>A0A1B2JAJ9</accession>
<keyword evidence="3" id="KW-1185">Reference proteome</keyword>
<evidence type="ECO:0000313" key="2">
    <source>
        <dbReference type="EMBL" id="ANZ75054.1"/>
    </source>
</evidence>
<evidence type="ECO:0000256" key="1">
    <source>
        <dbReference type="SAM" id="MobiDB-lite"/>
    </source>
</evidence>
<evidence type="ECO:0000313" key="3">
    <source>
        <dbReference type="Proteomes" id="UP000094565"/>
    </source>
</evidence>
<dbReference type="AlphaFoldDB" id="A0A1B2JAJ9"/>
<feature type="region of interest" description="Disordered" evidence="1">
    <location>
        <begin position="158"/>
        <end position="179"/>
    </location>
</feature>
<dbReference type="OrthoDB" id="10359340at2759"/>
<protein>
    <submittedName>
        <fullName evidence="2">BA75_02799T0</fullName>
    </submittedName>
</protein>
<sequence length="195" mass="21854">MSQEDEPTVTIQFIEMLKSNDRKVNDEKLARFGLPTKEKLFKYDLVPQHEINDILASKTKLMPLAILLEGNESFLPEATSPFYAESDPLTSYRSEGQILPYERPCITPFPSSPLPISSSPSQQHNSDLISELEFSSEPQSQFSELIHSETIYTAETTFDSKPNFNESTDPLDSSQSHLISSDTVISSESIAPHLL</sequence>
<feature type="region of interest" description="Disordered" evidence="1">
    <location>
        <begin position="110"/>
        <end position="133"/>
    </location>
</feature>
<gene>
    <name evidence="2" type="ORF">ATY40_BA7502799</name>
</gene>
<reference evidence="2 3" key="1">
    <citation type="submission" date="2016-02" db="EMBL/GenBank/DDBJ databases">
        <title>Comparative genomic and transcriptomic foundation for Pichia pastoris.</title>
        <authorList>
            <person name="Love K.R."/>
            <person name="Shah K.A."/>
            <person name="Whittaker C.A."/>
            <person name="Wu J."/>
            <person name="Bartlett M.C."/>
            <person name="Ma D."/>
            <person name="Leeson R.L."/>
            <person name="Priest M."/>
            <person name="Young S.K."/>
            <person name="Love J.C."/>
        </authorList>
    </citation>
    <scope>NUCLEOTIDE SEQUENCE [LARGE SCALE GENOMIC DNA]</scope>
    <source>
        <strain evidence="2 3">ATCC 28485</strain>
    </source>
</reference>
<name>A0A1B2JAJ9_PICPA</name>